<feature type="compositionally biased region" description="Polar residues" evidence="1">
    <location>
        <begin position="447"/>
        <end position="468"/>
    </location>
</feature>
<sequence>MASTAKLNKNICAKLHLRETFGAFQRHRRSFHQRIFSRIPARLCYRLKSLVSQDILEEGHVFLGFTKCGRFVVSYSCQMMSDEHLGFPSYNYALQWWKFIPNSPLLKVSEVKLFGEEDVTQDLFISFCEWPQDHSKVLVFGHSLPGQDPDSCCQCYFTITAFPATAASCLVCQQLQAGEKKEASSPKRCLQHGFSVHTKFELTPPFPPFAPRTQLKINGVAVVNTGDSIIALHVAIGNSTDLAANEVLCLKETTEGESKGGNSGTERPLLLRSESTVSEVCCECGCKIQDSENWEQNDDSQKENVKKHALKEYFKQRSPKPSPGHSDFQGRSPKPSSASDWYSEHQGKSPRSSCGDWNSEFHGWSPKASAVDKHVDCHELERKNGGICDANSPDCFDFSCESPSIGPSRRDRSISKNTHQQQQSVDYKNVMSPKMDNAVNNTSDIKNVMSPKSDNSSISNCTPRTSPRANVGEGRGMSVLTDGCCPACGAPIVLGVTHGGRTGGPGNTTPSTGNRVGLSSSNSNVTGTPQNNKIILSGTCNPGGTPLVGSQRSFWSPSISSGTSRSTDSIYLQTNESKTVSYMVRTFTQIDIPGDQDRAVPTDDDLDLAYRRVLPIEVVAGDNRPVCPALPLDHCQEGLRITQMTFDVEHYLEEIIGHTASWGHRYVAFTNYDLQILDVCPDTNAVIGKVFVLIHAREETDNPKKKRRQAVKLYQTSFCFSWSLITGGFDTLSVDGLTEVDEMHIRRQEWKPGHKECSSLRRQLFIPQSSQRHVNVLSNESVFKGKSLSMIISPHLHVAIVM</sequence>
<dbReference type="STRING" id="6573.A0A210Q7Z1"/>
<comment type="caution">
    <text evidence="3">The sequence shown here is derived from an EMBL/GenBank/DDBJ whole genome shotgun (WGS) entry which is preliminary data.</text>
</comment>
<dbReference type="CDD" id="cd20913">
    <property type="entry name" value="DCAF15-CTD"/>
    <property type="match status" value="1"/>
</dbReference>
<accession>A0A210Q7Z1</accession>
<dbReference type="PANTHER" id="PTHR28541">
    <property type="entry name" value="DDB1- AND CUL4-ASSOCIATED FACTOR 15"/>
    <property type="match status" value="1"/>
</dbReference>
<protein>
    <submittedName>
        <fullName evidence="3">DDB1-and CUL4-associated factor 15</fullName>
    </submittedName>
</protein>
<dbReference type="CDD" id="cd20917">
    <property type="entry name" value="DCAF15-NTD"/>
    <property type="match status" value="1"/>
</dbReference>
<dbReference type="PANTHER" id="PTHR28541:SF1">
    <property type="entry name" value="DDB1- AND CUL4-ASSOCIATED FACTOR 15"/>
    <property type="match status" value="1"/>
</dbReference>
<dbReference type="InterPro" id="IPR047319">
    <property type="entry name" value="DCAF15_C"/>
</dbReference>
<dbReference type="InterPro" id="IPR032734">
    <property type="entry name" value="DCAF15_WD40"/>
</dbReference>
<name>A0A210Q7Z1_MIZYE</name>
<keyword evidence="4" id="KW-1185">Reference proteome</keyword>
<dbReference type="EMBL" id="NEDP02004656">
    <property type="protein sequence ID" value="OWF44856.1"/>
    <property type="molecule type" value="Genomic_DNA"/>
</dbReference>
<dbReference type="GO" id="GO:0080008">
    <property type="term" value="C:Cul4-RING E3 ubiquitin ligase complex"/>
    <property type="evidence" value="ECO:0007669"/>
    <property type="project" value="TreeGrafter"/>
</dbReference>
<evidence type="ECO:0000313" key="4">
    <source>
        <dbReference type="Proteomes" id="UP000242188"/>
    </source>
</evidence>
<organism evidence="3 4">
    <name type="scientific">Mizuhopecten yessoensis</name>
    <name type="common">Japanese scallop</name>
    <name type="synonym">Patinopecten yessoensis</name>
    <dbReference type="NCBI Taxonomy" id="6573"/>
    <lineage>
        <taxon>Eukaryota</taxon>
        <taxon>Metazoa</taxon>
        <taxon>Spiralia</taxon>
        <taxon>Lophotrochozoa</taxon>
        <taxon>Mollusca</taxon>
        <taxon>Bivalvia</taxon>
        <taxon>Autobranchia</taxon>
        <taxon>Pteriomorphia</taxon>
        <taxon>Pectinida</taxon>
        <taxon>Pectinoidea</taxon>
        <taxon>Pectinidae</taxon>
        <taxon>Mizuhopecten</taxon>
    </lineage>
</organism>
<dbReference type="GO" id="GO:0016567">
    <property type="term" value="P:protein ubiquitination"/>
    <property type="evidence" value="ECO:0007669"/>
    <property type="project" value="InterPro"/>
</dbReference>
<feature type="region of interest" description="Disordered" evidence="1">
    <location>
        <begin position="404"/>
        <end position="424"/>
    </location>
</feature>
<feature type="compositionally biased region" description="Polar residues" evidence="1">
    <location>
        <begin position="415"/>
        <end position="424"/>
    </location>
</feature>
<evidence type="ECO:0000256" key="1">
    <source>
        <dbReference type="SAM" id="MobiDB-lite"/>
    </source>
</evidence>
<dbReference type="OrthoDB" id="6354267at2759"/>
<proteinExistence type="predicted"/>
<dbReference type="InterPro" id="IPR038914">
    <property type="entry name" value="DCAF15"/>
</dbReference>
<feature type="compositionally biased region" description="Polar residues" evidence="1">
    <location>
        <begin position="517"/>
        <end position="530"/>
    </location>
</feature>
<evidence type="ECO:0000313" key="3">
    <source>
        <dbReference type="EMBL" id="OWF44856.1"/>
    </source>
</evidence>
<feature type="region of interest" description="Disordered" evidence="1">
    <location>
        <begin position="313"/>
        <end position="356"/>
    </location>
</feature>
<feature type="region of interest" description="Disordered" evidence="1">
    <location>
        <begin position="447"/>
        <end position="472"/>
    </location>
</feature>
<evidence type="ECO:0000259" key="2">
    <source>
        <dbReference type="Pfam" id="PF14939"/>
    </source>
</evidence>
<reference evidence="3 4" key="1">
    <citation type="journal article" date="2017" name="Nat. Ecol. Evol.">
        <title>Scallop genome provides insights into evolution of bilaterian karyotype and development.</title>
        <authorList>
            <person name="Wang S."/>
            <person name="Zhang J."/>
            <person name="Jiao W."/>
            <person name="Li J."/>
            <person name="Xun X."/>
            <person name="Sun Y."/>
            <person name="Guo X."/>
            <person name="Huan P."/>
            <person name="Dong B."/>
            <person name="Zhang L."/>
            <person name="Hu X."/>
            <person name="Sun X."/>
            <person name="Wang J."/>
            <person name="Zhao C."/>
            <person name="Wang Y."/>
            <person name="Wang D."/>
            <person name="Huang X."/>
            <person name="Wang R."/>
            <person name="Lv J."/>
            <person name="Li Y."/>
            <person name="Zhang Z."/>
            <person name="Liu B."/>
            <person name="Lu W."/>
            <person name="Hui Y."/>
            <person name="Liang J."/>
            <person name="Zhou Z."/>
            <person name="Hou R."/>
            <person name="Li X."/>
            <person name="Liu Y."/>
            <person name="Li H."/>
            <person name="Ning X."/>
            <person name="Lin Y."/>
            <person name="Zhao L."/>
            <person name="Xing Q."/>
            <person name="Dou J."/>
            <person name="Li Y."/>
            <person name="Mao J."/>
            <person name="Guo H."/>
            <person name="Dou H."/>
            <person name="Li T."/>
            <person name="Mu C."/>
            <person name="Jiang W."/>
            <person name="Fu Q."/>
            <person name="Fu X."/>
            <person name="Miao Y."/>
            <person name="Liu J."/>
            <person name="Yu Q."/>
            <person name="Li R."/>
            <person name="Liao H."/>
            <person name="Li X."/>
            <person name="Kong Y."/>
            <person name="Jiang Z."/>
            <person name="Chourrout D."/>
            <person name="Li R."/>
            <person name="Bao Z."/>
        </authorList>
    </citation>
    <scope>NUCLEOTIDE SEQUENCE [LARGE SCALE GENOMIC DNA]</scope>
    <source>
        <strain evidence="3 4">PY_sf001</strain>
    </source>
</reference>
<dbReference type="Proteomes" id="UP000242188">
    <property type="component" value="Unassembled WGS sequence"/>
</dbReference>
<feature type="domain" description="DDB1- and CUL4-associated factor 15 WD40 repeat-containing" evidence="2">
    <location>
        <begin position="31"/>
        <end position="235"/>
    </location>
</feature>
<dbReference type="Pfam" id="PF14939">
    <property type="entry name" value="DCAF15_WD40"/>
    <property type="match status" value="1"/>
</dbReference>
<dbReference type="AlphaFoldDB" id="A0A210Q7Z1"/>
<feature type="region of interest" description="Disordered" evidence="1">
    <location>
        <begin position="499"/>
        <end position="530"/>
    </location>
</feature>
<gene>
    <name evidence="3" type="ORF">KP79_PYT10020</name>
</gene>